<gene>
    <name evidence="1" type="ORF">I312_06614</name>
</gene>
<organism evidence="1">
    <name type="scientific">Cryptococcus bacillisporus CA1280</name>
    <dbReference type="NCBI Taxonomy" id="1296109"/>
    <lineage>
        <taxon>Eukaryota</taxon>
        <taxon>Fungi</taxon>
        <taxon>Dikarya</taxon>
        <taxon>Basidiomycota</taxon>
        <taxon>Agaricomycotina</taxon>
        <taxon>Tremellomycetes</taxon>
        <taxon>Tremellales</taxon>
        <taxon>Cryptococcaceae</taxon>
        <taxon>Cryptococcus</taxon>
        <taxon>Cryptococcus gattii species complex</taxon>
    </lineage>
</organism>
<dbReference type="EMBL" id="KN848010">
    <property type="protein sequence ID" value="KIR44192.1"/>
    <property type="molecule type" value="Genomic_DNA"/>
</dbReference>
<proteinExistence type="predicted"/>
<name>A0A0D0TD63_CRYGA</name>
<accession>A0A0D0TD63</accession>
<dbReference type="AlphaFoldDB" id="A0A0D0TD63"/>
<protein>
    <submittedName>
        <fullName evidence="1">Uncharacterized protein</fullName>
    </submittedName>
</protein>
<sequence length="33" mass="3463">MTGKNTSYQGHITMKPGPRHLGIGAELGVLLNA</sequence>
<dbReference type="HOGENOM" id="CLU_3384728_0_0_1"/>
<reference evidence="1" key="1">
    <citation type="submission" date="2015-01" db="EMBL/GenBank/DDBJ databases">
        <title>The Genome Sequence of Cryptococcus gattii CA1280.</title>
        <authorList>
            <consortium name="The Broad Institute Genomics Platform"/>
            <person name="Cuomo C."/>
            <person name="Litvintseva A."/>
            <person name="Chen Y."/>
            <person name="Heitman J."/>
            <person name="Sun S."/>
            <person name="Springer D."/>
            <person name="Dromer F."/>
            <person name="Young S."/>
            <person name="Zeng Q."/>
            <person name="Gargeya S."/>
            <person name="Abouelleil A."/>
            <person name="Alvarado L."/>
            <person name="Chapman S.B."/>
            <person name="Gainer-Dewar J."/>
            <person name="Goldberg J."/>
            <person name="Griggs A."/>
            <person name="Gujja S."/>
            <person name="Hansen M."/>
            <person name="Howarth C."/>
            <person name="Imamovic A."/>
            <person name="Larimer J."/>
            <person name="Murphy C."/>
            <person name="Naylor J."/>
            <person name="Pearson M."/>
            <person name="Priest M."/>
            <person name="Roberts A."/>
            <person name="Saif S."/>
            <person name="Shea T."/>
            <person name="Sykes S."/>
            <person name="Wortman J."/>
            <person name="Nusbaum C."/>
            <person name="Birren B."/>
        </authorList>
    </citation>
    <scope>NUCLEOTIDE SEQUENCE [LARGE SCALE GENOMIC DNA]</scope>
    <source>
        <strain evidence="1">CA1280</strain>
    </source>
</reference>
<evidence type="ECO:0000313" key="1">
    <source>
        <dbReference type="EMBL" id="KIR44192.1"/>
    </source>
</evidence>